<accession>A0A1I0ZUZ6</accession>
<dbReference type="PANTHER" id="PTHR48097:SF5">
    <property type="entry name" value="LOW SPECIFICITY L-THREONINE ALDOLASE"/>
    <property type="match status" value="1"/>
</dbReference>
<dbReference type="GO" id="GO:0006520">
    <property type="term" value="P:amino acid metabolic process"/>
    <property type="evidence" value="ECO:0007669"/>
    <property type="project" value="InterPro"/>
</dbReference>
<evidence type="ECO:0000256" key="2">
    <source>
        <dbReference type="ARBA" id="ARBA00006966"/>
    </source>
</evidence>
<feature type="compositionally biased region" description="Basic and acidic residues" evidence="4">
    <location>
        <begin position="31"/>
        <end position="45"/>
    </location>
</feature>
<comment type="similarity">
    <text evidence="2">Belongs to the threonine aldolase family.</text>
</comment>
<evidence type="ECO:0000256" key="3">
    <source>
        <dbReference type="ARBA" id="ARBA00022898"/>
    </source>
</evidence>
<name>A0A1I0ZUZ6_9CELL</name>
<dbReference type="AlphaFoldDB" id="A0A1I0ZUZ6"/>
<organism evidence="6 7">
    <name type="scientific">Cellulomonas marina</name>
    <dbReference type="NCBI Taxonomy" id="988821"/>
    <lineage>
        <taxon>Bacteria</taxon>
        <taxon>Bacillati</taxon>
        <taxon>Actinomycetota</taxon>
        <taxon>Actinomycetes</taxon>
        <taxon>Micrococcales</taxon>
        <taxon>Cellulomonadaceae</taxon>
        <taxon>Cellulomonas</taxon>
    </lineage>
</organism>
<dbReference type="InterPro" id="IPR015424">
    <property type="entry name" value="PyrdxlP-dep_Trfase"/>
</dbReference>
<feature type="domain" description="Aromatic amino acid beta-eliminating lyase/threonine aldolase" evidence="5">
    <location>
        <begin position="43"/>
        <end position="328"/>
    </location>
</feature>
<proteinExistence type="inferred from homology"/>
<dbReference type="Proteomes" id="UP000199012">
    <property type="component" value="Unassembled WGS sequence"/>
</dbReference>
<dbReference type="Gene3D" id="3.40.640.10">
    <property type="entry name" value="Type I PLP-dependent aspartate aminotransferase-like (Major domain)"/>
    <property type="match status" value="1"/>
</dbReference>
<evidence type="ECO:0000313" key="6">
    <source>
        <dbReference type="EMBL" id="SFB29554.1"/>
    </source>
</evidence>
<evidence type="ECO:0000313" key="7">
    <source>
        <dbReference type="Proteomes" id="UP000199012"/>
    </source>
</evidence>
<keyword evidence="7" id="KW-1185">Reference proteome</keyword>
<sequence>MHVHTSGAGAGARPVDDARADGAPVPTSHDGPVHPLHDTDRRDFASDNYAGVHPEVLAALAAANGGHQPAYGADVYTARLQEVVRGHLGPDAETFPVFNGTGANVLSLQAVLPRWGAVVCAETAHVNTDENAAPERVAGLKLLTVPTPDGKLTPELVDRQAWGFGDQHRAQPGVVSITQTTELGTAYSVEEIRALADHVHALGMRLHLDGARLGNAAAALDVPLRALTTDAGVDVVSLGGTKNGVLFAEAVVVLTPGSAPGLDFLRKMGMQLASKMRFVSAQLLALYDGDLWRRSAAHANAMAARLRAGIEDVPGVRVTRATDANAVFAVLPPGVADRLRERTRFYDWNAATGEVRLMCAFDTRPEDVDAFVAQLAQEAARVPADAVRAPAPAGRV</sequence>
<dbReference type="InterPro" id="IPR015422">
    <property type="entry name" value="PyrdxlP-dep_Trfase_small"/>
</dbReference>
<protein>
    <submittedName>
        <fullName evidence="6">L-threonine aldolase</fullName>
    </submittedName>
</protein>
<keyword evidence="3" id="KW-0663">Pyridoxal phosphate</keyword>
<dbReference type="GO" id="GO:0016829">
    <property type="term" value="F:lyase activity"/>
    <property type="evidence" value="ECO:0007669"/>
    <property type="project" value="InterPro"/>
</dbReference>
<dbReference type="InterPro" id="IPR001597">
    <property type="entry name" value="ArAA_b-elim_lyase/Thr_aldolase"/>
</dbReference>
<dbReference type="Pfam" id="PF01212">
    <property type="entry name" value="Beta_elim_lyase"/>
    <property type="match status" value="1"/>
</dbReference>
<dbReference type="Gene3D" id="3.90.1150.10">
    <property type="entry name" value="Aspartate Aminotransferase, domain 1"/>
    <property type="match status" value="1"/>
</dbReference>
<dbReference type="EMBL" id="FOKA01000013">
    <property type="protein sequence ID" value="SFB29554.1"/>
    <property type="molecule type" value="Genomic_DNA"/>
</dbReference>
<dbReference type="SUPFAM" id="SSF53383">
    <property type="entry name" value="PLP-dependent transferases"/>
    <property type="match status" value="1"/>
</dbReference>
<evidence type="ECO:0000259" key="5">
    <source>
        <dbReference type="Pfam" id="PF01212"/>
    </source>
</evidence>
<comment type="cofactor">
    <cofactor evidence="1">
        <name>pyridoxal 5'-phosphate</name>
        <dbReference type="ChEBI" id="CHEBI:597326"/>
    </cofactor>
</comment>
<gene>
    <name evidence="6" type="ORF">SAMN05421867_11315</name>
</gene>
<feature type="region of interest" description="Disordered" evidence="4">
    <location>
        <begin position="1"/>
        <end position="46"/>
    </location>
</feature>
<evidence type="ECO:0000256" key="4">
    <source>
        <dbReference type="SAM" id="MobiDB-lite"/>
    </source>
</evidence>
<evidence type="ECO:0000256" key="1">
    <source>
        <dbReference type="ARBA" id="ARBA00001933"/>
    </source>
</evidence>
<dbReference type="InterPro" id="IPR015421">
    <property type="entry name" value="PyrdxlP-dep_Trfase_major"/>
</dbReference>
<dbReference type="PANTHER" id="PTHR48097">
    <property type="entry name" value="L-THREONINE ALDOLASE-RELATED"/>
    <property type="match status" value="1"/>
</dbReference>
<dbReference type="STRING" id="988821.SAMN05421867_11315"/>
<reference evidence="7" key="1">
    <citation type="submission" date="2016-10" db="EMBL/GenBank/DDBJ databases">
        <authorList>
            <person name="Varghese N."/>
            <person name="Submissions S."/>
        </authorList>
    </citation>
    <scope>NUCLEOTIDE SEQUENCE [LARGE SCALE GENOMIC DNA]</scope>
    <source>
        <strain evidence="7">CGMCC 4.6945</strain>
    </source>
</reference>